<name>A0A8J5ULC0_9ASCO</name>
<evidence type="ECO:0000256" key="1">
    <source>
        <dbReference type="SAM" id="MobiDB-lite"/>
    </source>
</evidence>
<dbReference type="Pfam" id="PF04979">
    <property type="entry name" value="IPP-2"/>
    <property type="match status" value="1"/>
</dbReference>
<dbReference type="EMBL" id="JAGSYN010000163">
    <property type="protein sequence ID" value="KAG7662731.1"/>
    <property type="molecule type" value="Genomic_DNA"/>
</dbReference>
<proteinExistence type="predicted"/>
<evidence type="ECO:0000313" key="2">
    <source>
        <dbReference type="EMBL" id="KAG7662731.1"/>
    </source>
</evidence>
<feature type="compositionally biased region" description="Acidic residues" evidence="1">
    <location>
        <begin position="178"/>
        <end position="188"/>
    </location>
</feature>
<keyword evidence="3" id="KW-1185">Reference proteome</keyword>
<comment type="caution">
    <text evidence="2">The sequence shown here is derived from an EMBL/GenBank/DDBJ whole genome shotgun (WGS) entry which is preliminary data.</text>
</comment>
<dbReference type="PANTHER" id="PTHR12398">
    <property type="entry name" value="PROTEIN PHOSPHATASE INHIBITOR"/>
    <property type="match status" value="1"/>
</dbReference>
<organism evidence="2 3">
    <name type="scientific">[Candida] subhashii</name>
    <dbReference type="NCBI Taxonomy" id="561895"/>
    <lineage>
        <taxon>Eukaryota</taxon>
        <taxon>Fungi</taxon>
        <taxon>Dikarya</taxon>
        <taxon>Ascomycota</taxon>
        <taxon>Saccharomycotina</taxon>
        <taxon>Pichiomycetes</taxon>
        <taxon>Debaryomycetaceae</taxon>
        <taxon>Spathaspora</taxon>
    </lineage>
</organism>
<dbReference type="AlphaFoldDB" id="A0A8J5ULC0"/>
<feature type="region of interest" description="Disordered" evidence="1">
    <location>
        <begin position="1"/>
        <end position="32"/>
    </location>
</feature>
<feature type="compositionally biased region" description="Acidic residues" evidence="1">
    <location>
        <begin position="222"/>
        <end position="231"/>
    </location>
</feature>
<gene>
    <name evidence="2" type="ORF">J8A68_003719</name>
</gene>
<dbReference type="OrthoDB" id="551302at2759"/>
<dbReference type="GO" id="GO:0009966">
    <property type="term" value="P:regulation of signal transduction"/>
    <property type="evidence" value="ECO:0007669"/>
    <property type="project" value="InterPro"/>
</dbReference>
<feature type="region of interest" description="Disordered" evidence="1">
    <location>
        <begin position="64"/>
        <end position="86"/>
    </location>
</feature>
<reference evidence="2 3" key="1">
    <citation type="journal article" date="2021" name="DNA Res.">
        <title>Genome analysis of Candida subhashii reveals its hybrid nature and dual mitochondrial genome conformations.</title>
        <authorList>
            <person name="Mixao V."/>
            <person name="Hegedusova E."/>
            <person name="Saus E."/>
            <person name="Pryszcz L.P."/>
            <person name="Cillingova A."/>
            <person name="Nosek J."/>
            <person name="Gabaldon T."/>
        </authorList>
    </citation>
    <scope>NUCLEOTIDE SEQUENCE [LARGE SCALE GENOMIC DNA]</scope>
    <source>
        <strain evidence="2 3">CBS 10753</strain>
    </source>
</reference>
<evidence type="ECO:0000313" key="3">
    <source>
        <dbReference type="Proteomes" id="UP000694255"/>
    </source>
</evidence>
<feature type="region of interest" description="Disordered" evidence="1">
    <location>
        <begin position="218"/>
        <end position="238"/>
    </location>
</feature>
<sequence>MPMSPRGILKNKLDPTLSPPPSASTIGLEPLDRQEVIRNTRLNAQLTAPDLSSSRGEQIRAKISEQKRKLSIEGDRPEQQQEDEEHLKWDEINLYKTEQEKAATMKIDEPKTPYEGGFNPEGEYYQMDDDEEQAEAAAEDGMDDIPAFELGESEFESLKRHQPLTSLHGGEVIREDVQPEDEEEEVEEVPLTAEERHRRFEEKRKAHYHLKGMVLKQKISVSDDEDEDEQEVGQTPIQ</sequence>
<evidence type="ECO:0008006" key="4">
    <source>
        <dbReference type="Google" id="ProtNLM"/>
    </source>
</evidence>
<dbReference type="GeneID" id="73470519"/>
<dbReference type="InterPro" id="IPR007062">
    <property type="entry name" value="PPI-2"/>
</dbReference>
<accession>A0A8J5ULC0</accession>
<dbReference type="Proteomes" id="UP000694255">
    <property type="component" value="Unassembled WGS sequence"/>
</dbReference>
<dbReference type="GO" id="GO:0004864">
    <property type="term" value="F:protein phosphatase inhibitor activity"/>
    <property type="evidence" value="ECO:0007669"/>
    <property type="project" value="InterPro"/>
</dbReference>
<dbReference type="PANTHER" id="PTHR12398:SF20">
    <property type="entry name" value="PROTEIN PHOSPHATASE 1 REGULATORY INHIBITOR SUBUNIT 2"/>
    <property type="match status" value="1"/>
</dbReference>
<feature type="compositionally biased region" description="Basic and acidic residues" evidence="1">
    <location>
        <begin position="101"/>
        <end position="112"/>
    </location>
</feature>
<feature type="region of interest" description="Disordered" evidence="1">
    <location>
        <begin position="101"/>
        <end position="124"/>
    </location>
</feature>
<feature type="region of interest" description="Disordered" evidence="1">
    <location>
        <begin position="162"/>
        <end position="191"/>
    </location>
</feature>
<protein>
    <recommendedName>
        <fullName evidence="4">Protein GLC8</fullName>
    </recommendedName>
</protein>
<dbReference type="RefSeq" id="XP_049262964.1">
    <property type="nucleotide sequence ID" value="XM_049407603.1"/>
</dbReference>